<organism evidence="1 2">
    <name type="scientific">Leisingera aquaemixtae</name>
    <dbReference type="NCBI Taxonomy" id="1396826"/>
    <lineage>
        <taxon>Bacteria</taxon>
        <taxon>Pseudomonadati</taxon>
        <taxon>Pseudomonadota</taxon>
        <taxon>Alphaproteobacteria</taxon>
        <taxon>Rhodobacterales</taxon>
        <taxon>Roseobacteraceae</taxon>
        <taxon>Leisingera</taxon>
    </lineage>
</organism>
<reference evidence="1 2" key="1">
    <citation type="submission" date="2015-09" db="EMBL/GenBank/DDBJ databases">
        <authorList>
            <consortium name="Swine Surveillance"/>
        </authorList>
    </citation>
    <scope>NUCLEOTIDE SEQUENCE [LARGE SCALE GENOMIC DNA]</scope>
    <source>
        <strain evidence="1 2">CECT 8399</strain>
    </source>
</reference>
<dbReference type="AlphaFoldDB" id="A0A0P1H647"/>
<dbReference type="EMBL" id="CYSR01000005">
    <property type="protein sequence ID" value="CUH98371.1"/>
    <property type="molecule type" value="Genomic_DNA"/>
</dbReference>
<evidence type="ECO:0000313" key="1">
    <source>
        <dbReference type="EMBL" id="CUH98371.1"/>
    </source>
</evidence>
<gene>
    <name evidence="1" type="ORF">PHA8399_00485</name>
</gene>
<protein>
    <submittedName>
        <fullName evidence="1">Uncharacterized protein</fullName>
    </submittedName>
</protein>
<sequence length="51" mass="5845">MPESCVPMVVIMTGRFLASFWDKVHAANRAAFSFRAPNVRMHRANKFVFVC</sequence>
<accession>A0A0P1H647</accession>
<evidence type="ECO:0000313" key="2">
    <source>
        <dbReference type="Proteomes" id="UP000051326"/>
    </source>
</evidence>
<proteinExistence type="predicted"/>
<dbReference type="Proteomes" id="UP000051326">
    <property type="component" value="Unassembled WGS sequence"/>
</dbReference>
<name>A0A0P1H647_9RHOB</name>